<keyword evidence="4 6" id="KW-0255">Endonuclease</keyword>
<dbReference type="InterPro" id="IPR012337">
    <property type="entry name" value="RNaseH-like_sf"/>
</dbReference>
<dbReference type="PANTHER" id="PTHR10954:SF7">
    <property type="entry name" value="RIBONUCLEASE H2 SUBUNIT A"/>
    <property type="match status" value="1"/>
</dbReference>
<keyword evidence="3 6" id="KW-0479">Metal-binding</keyword>
<evidence type="ECO:0000256" key="2">
    <source>
        <dbReference type="ARBA" id="ARBA00022722"/>
    </source>
</evidence>
<evidence type="ECO:0000256" key="1">
    <source>
        <dbReference type="ARBA" id="ARBA00000077"/>
    </source>
</evidence>
<evidence type="ECO:0000256" key="5">
    <source>
        <dbReference type="ARBA" id="ARBA00022801"/>
    </source>
</evidence>
<dbReference type="GO" id="GO:0003723">
    <property type="term" value="F:RNA binding"/>
    <property type="evidence" value="ECO:0007669"/>
    <property type="project" value="UniProtKB-UniRule"/>
</dbReference>
<dbReference type="InterPro" id="IPR001352">
    <property type="entry name" value="RNase_HII/HIII"/>
</dbReference>
<evidence type="ECO:0000259" key="8">
    <source>
        <dbReference type="PROSITE" id="PS51975"/>
    </source>
</evidence>
<dbReference type="GO" id="GO:0032299">
    <property type="term" value="C:ribonuclease H2 complex"/>
    <property type="evidence" value="ECO:0007669"/>
    <property type="project" value="TreeGrafter"/>
</dbReference>
<proteinExistence type="inferred from homology"/>
<dbReference type="HOGENOM" id="CLU_783238_0_0_1"/>
<evidence type="ECO:0000256" key="7">
    <source>
        <dbReference type="RuleBase" id="RU003515"/>
    </source>
</evidence>
<dbReference type="Gene3D" id="1.10.10.460">
    <property type="entry name" value="Ribonuclease hii. Domain 2"/>
    <property type="match status" value="1"/>
</dbReference>
<dbReference type="EMBL" id="JH604635">
    <property type="protein sequence ID" value="EHY65784.1"/>
    <property type="molecule type" value="Genomic_DNA"/>
</dbReference>
<comment type="cofactor">
    <cofactor evidence="6">
        <name>Mn(2+)</name>
        <dbReference type="ChEBI" id="CHEBI:29035"/>
    </cofactor>
    <cofactor evidence="6">
        <name>Mg(2+)</name>
        <dbReference type="ChEBI" id="CHEBI:18420"/>
    </cofactor>
    <text evidence="6">Manganese or magnesium. Binds 1 divalent metal ion per monomer in the absence of substrate. May bind a second metal ion after substrate binding.</text>
</comment>
<evidence type="ECO:0000256" key="6">
    <source>
        <dbReference type="PROSITE-ProRule" id="PRU01319"/>
    </source>
</evidence>
<feature type="binding site" evidence="6">
    <location>
        <position position="52"/>
    </location>
    <ligand>
        <name>a divalent metal cation</name>
        <dbReference type="ChEBI" id="CHEBI:60240"/>
    </ligand>
</feature>
<dbReference type="InterPro" id="IPR024567">
    <property type="entry name" value="RNase_HII/HIII_dom"/>
</dbReference>
<dbReference type="GO" id="GO:0004523">
    <property type="term" value="F:RNA-DNA hybrid ribonuclease activity"/>
    <property type="evidence" value="ECO:0007669"/>
    <property type="project" value="UniProtKB-UniRule"/>
</dbReference>
<comment type="similarity">
    <text evidence="7">Belongs to the RNase HII family.</text>
</comment>
<protein>
    <recommendedName>
        <fullName evidence="7">Ribonuclease</fullName>
        <ecNumber evidence="7">3.1.26.4</ecNumber>
    </recommendedName>
</protein>
<dbReference type="GO" id="GO:0046872">
    <property type="term" value="F:metal ion binding"/>
    <property type="evidence" value="ECO:0007669"/>
    <property type="project" value="UniProtKB-KW"/>
</dbReference>
<dbReference type="AlphaFoldDB" id="H8ZCE8"/>
<comment type="function">
    <text evidence="7">Endonuclease that specifically degrades the RNA of RNA-DNA hybrids.</text>
</comment>
<feature type="binding site" evidence="6">
    <location>
        <position position="214"/>
    </location>
    <ligand>
        <name>a divalent metal cation</name>
        <dbReference type="ChEBI" id="CHEBI:60240"/>
    </ligand>
</feature>
<dbReference type="Proteomes" id="UP000005622">
    <property type="component" value="Unassembled WGS sequence"/>
</dbReference>
<evidence type="ECO:0000256" key="3">
    <source>
        <dbReference type="ARBA" id="ARBA00022723"/>
    </source>
</evidence>
<dbReference type="InterPro" id="IPR036397">
    <property type="entry name" value="RNaseH_sf"/>
</dbReference>
<sequence length="352" mass="39578">METGQQNIEEELKNILTQGCTDNVEIQRDAYNNITIIKRPEVSGDLYKVGIDEAGRGPLAGPLVYSMAYWVSDPDTKVYNDSKKVGKQKRVMQHKDLYKDKSVGFIIRCLSPLFISINMLCTIRDKENKSLKKIPAKKTAKRQKLEPGIAEEAGKNKEPSYSTILHMMGKTDLGPPIFVSRIRQNLNDLSIGCILELLNTSIKSGVQMQEVFVDTVGNKQTLRAKVVDLLKDSKGIKNVTVEEKADSKYQVVGAASILAKVTRDMFFENFDLSKMIYKGSSLPKIAVSGYPSDVNTKNWMKKSFLSGLGFPSIFRIAWKPILEVLQEEKTKKHLKNETVRGTMTCYLKKAQI</sequence>
<name>H8ZCE8_NEMA1</name>
<reference evidence="9" key="1">
    <citation type="submission" date="2011-03" db="EMBL/GenBank/DDBJ databases">
        <title>The Genome Sequence of Nematocida sp1 strain ERTm2.</title>
        <authorList>
            <consortium name="The Broad Institute Genome Sequencing Platform"/>
            <consortium name="The Broad Institute Genome Sequencing Center for Infectious Disease"/>
            <person name="Cuomo C."/>
            <person name="Troemel E."/>
            <person name="Young S.K."/>
            <person name="Zeng Q."/>
            <person name="Gargeya S."/>
            <person name="Fitzgerald M."/>
            <person name="Haas B."/>
            <person name="Abouelleil A."/>
            <person name="Alvarado L."/>
            <person name="Arachchi H.M."/>
            <person name="Berlin A."/>
            <person name="Brown A."/>
            <person name="Chapman S.B."/>
            <person name="Chen Z."/>
            <person name="Dunbar C."/>
            <person name="Freedman E."/>
            <person name="Gearin G."/>
            <person name="Gellesch M."/>
            <person name="Goldberg J."/>
            <person name="Griggs A."/>
            <person name="Gujja S."/>
            <person name="Heilman E.R."/>
            <person name="Heiman D."/>
            <person name="Howarth C."/>
            <person name="Larson L."/>
            <person name="Lui A."/>
            <person name="MacDonald P.J.P."/>
            <person name="Mehta T."/>
            <person name="Montmayeur A."/>
            <person name="Murphy C."/>
            <person name="Neiman D."/>
            <person name="Pearson M."/>
            <person name="Priest M."/>
            <person name="Roberts A."/>
            <person name="Saif S."/>
            <person name="Shea T."/>
            <person name="Shenoy N."/>
            <person name="Sisk P."/>
            <person name="Stolte C."/>
            <person name="Sykes S."/>
            <person name="White J."/>
            <person name="Yandava C."/>
            <person name="Wortman J."/>
            <person name="Nusbaum C."/>
            <person name="Birren B."/>
        </authorList>
    </citation>
    <scope>NUCLEOTIDE SEQUENCE</scope>
    <source>
        <strain evidence="9">ERTm2</strain>
    </source>
</reference>
<dbReference type="SUPFAM" id="SSF53098">
    <property type="entry name" value="Ribonuclease H-like"/>
    <property type="match status" value="2"/>
</dbReference>
<organism evidence="9">
    <name type="scientific">Nematocida ausubeli (strain ATCC PRA-371 / ERTm2)</name>
    <name type="common">Nematode killer fungus</name>
    <dbReference type="NCBI Taxonomy" id="1913371"/>
    <lineage>
        <taxon>Eukaryota</taxon>
        <taxon>Fungi</taxon>
        <taxon>Fungi incertae sedis</taxon>
        <taxon>Microsporidia</taxon>
        <taxon>Nematocida</taxon>
    </lineage>
</organism>
<keyword evidence="2 6" id="KW-0540">Nuclease</keyword>
<dbReference type="PANTHER" id="PTHR10954">
    <property type="entry name" value="RIBONUCLEASE H2 SUBUNIT A"/>
    <property type="match status" value="1"/>
</dbReference>
<evidence type="ECO:0000256" key="4">
    <source>
        <dbReference type="ARBA" id="ARBA00022759"/>
    </source>
</evidence>
<feature type="domain" description="RNase H type-2" evidence="8">
    <location>
        <begin position="46"/>
        <end position="330"/>
    </location>
</feature>
<dbReference type="Pfam" id="PF01351">
    <property type="entry name" value="RNase_HII"/>
    <property type="match status" value="2"/>
</dbReference>
<keyword evidence="5 6" id="KW-0378">Hydrolase</keyword>
<dbReference type="PROSITE" id="PS51975">
    <property type="entry name" value="RNASE_H_2"/>
    <property type="match status" value="1"/>
</dbReference>
<comment type="catalytic activity">
    <reaction evidence="1 6 7">
        <text>Endonucleolytic cleavage to 5'-phosphomonoester.</text>
        <dbReference type="EC" id="3.1.26.4"/>
    </reaction>
</comment>
<dbReference type="EC" id="3.1.26.4" evidence="7"/>
<accession>H8ZCE8</accession>
<dbReference type="GO" id="GO:0043137">
    <property type="term" value="P:DNA replication, removal of RNA primer"/>
    <property type="evidence" value="ECO:0007669"/>
    <property type="project" value="TreeGrafter"/>
</dbReference>
<dbReference type="GO" id="GO:0006298">
    <property type="term" value="P:mismatch repair"/>
    <property type="evidence" value="ECO:0007669"/>
    <property type="project" value="TreeGrafter"/>
</dbReference>
<feature type="binding site" evidence="6">
    <location>
        <position position="53"/>
    </location>
    <ligand>
        <name>a divalent metal cation</name>
        <dbReference type="ChEBI" id="CHEBI:60240"/>
    </ligand>
</feature>
<dbReference type="InterPro" id="IPR023160">
    <property type="entry name" value="RNase_HII_hlx-loop-hlx_cap_dom"/>
</dbReference>
<gene>
    <name evidence="9" type="ORF">NERG_01391</name>
</gene>
<dbReference type="Gene3D" id="3.30.420.10">
    <property type="entry name" value="Ribonuclease H-like superfamily/Ribonuclease H"/>
    <property type="match status" value="1"/>
</dbReference>
<dbReference type="STRING" id="944018.H8ZCE8"/>
<evidence type="ECO:0000313" key="9">
    <source>
        <dbReference type="EMBL" id="EHY65784.1"/>
    </source>
</evidence>